<dbReference type="InterPro" id="IPR050168">
    <property type="entry name" value="AAA_ATPase_domain"/>
</dbReference>
<protein>
    <recommendedName>
        <fullName evidence="1">AAA+ ATPase domain-containing protein</fullName>
    </recommendedName>
</protein>
<dbReference type="RefSeq" id="XP_009041412.1">
    <property type="nucleotide sequence ID" value="XM_009043164.1"/>
</dbReference>
<dbReference type="OrthoDB" id="10254455at2759"/>
<dbReference type="Proteomes" id="UP000002729">
    <property type="component" value="Unassembled WGS sequence"/>
</dbReference>
<feature type="non-terminal residue" evidence="2">
    <location>
        <position position="223"/>
    </location>
</feature>
<dbReference type="PANTHER" id="PTHR23077">
    <property type="entry name" value="AAA-FAMILY ATPASE"/>
    <property type="match status" value="1"/>
</dbReference>
<reference evidence="2 3" key="1">
    <citation type="journal article" date="2011" name="Proc. Natl. Acad. Sci. U.S.A.">
        <title>Niche of harmful alga Aureococcus anophagefferens revealed through ecogenomics.</title>
        <authorList>
            <person name="Gobler C.J."/>
            <person name="Berry D.L."/>
            <person name="Dyhrman S.T."/>
            <person name="Wilhelm S.W."/>
            <person name="Salamov A."/>
            <person name="Lobanov A.V."/>
            <person name="Zhang Y."/>
            <person name="Collier J.L."/>
            <person name="Wurch L.L."/>
            <person name="Kustka A.B."/>
            <person name="Dill B.D."/>
            <person name="Shah M."/>
            <person name="VerBerkmoes N.C."/>
            <person name="Kuo A."/>
            <person name="Terry A."/>
            <person name="Pangilinan J."/>
            <person name="Lindquist E.A."/>
            <person name="Lucas S."/>
            <person name="Paulsen I.T."/>
            <person name="Hattenrath-Lehmann T.K."/>
            <person name="Talmage S.C."/>
            <person name="Walker E.A."/>
            <person name="Koch F."/>
            <person name="Burson A.M."/>
            <person name="Marcoval M.A."/>
            <person name="Tang Y.Z."/>
            <person name="Lecleir G.R."/>
            <person name="Coyne K.J."/>
            <person name="Berg G.M."/>
            <person name="Bertrand E.M."/>
            <person name="Saito M.A."/>
            <person name="Gladyshev V.N."/>
            <person name="Grigoriev I.V."/>
        </authorList>
    </citation>
    <scope>NUCLEOTIDE SEQUENCE [LARGE SCALE GENOMIC DNA]</scope>
    <source>
        <strain evidence="3">CCMP 1984</strain>
    </source>
</reference>
<gene>
    <name evidence="2" type="ORF">AURANDRAFT_12328</name>
</gene>
<keyword evidence="3" id="KW-1185">Reference proteome</keyword>
<dbReference type="GeneID" id="20218157"/>
<organism evidence="3">
    <name type="scientific">Aureococcus anophagefferens</name>
    <name type="common">Harmful bloom alga</name>
    <dbReference type="NCBI Taxonomy" id="44056"/>
    <lineage>
        <taxon>Eukaryota</taxon>
        <taxon>Sar</taxon>
        <taxon>Stramenopiles</taxon>
        <taxon>Ochrophyta</taxon>
        <taxon>Pelagophyceae</taxon>
        <taxon>Pelagomonadales</taxon>
        <taxon>Pelagomonadaceae</taxon>
        <taxon>Aureococcus</taxon>
    </lineage>
</organism>
<dbReference type="SUPFAM" id="SSF52540">
    <property type="entry name" value="P-loop containing nucleoside triphosphate hydrolases"/>
    <property type="match status" value="1"/>
</dbReference>
<evidence type="ECO:0000259" key="1">
    <source>
        <dbReference type="SMART" id="SM00382"/>
    </source>
</evidence>
<dbReference type="SMART" id="SM00382">
    <property type="entry name" value="AAA"/>
    <property type="match status" value="1"/>
</dbReference>
<dbReference type="InterPro" id="IPR003959">
    <property type="entry name" value="ATPase_AAA_core"/>
</dbReference>
<dbReference type="EMBL" id="GL833159">
    <property type="protein sequence ID" value="EGB03860.1"/>
    <property type="molecule type" value="Genomic_DNA"/>
</dbReference>
<dbReference type="GO" id="GO:0005524">
    <property type="term" value="F:ATP binding"/>
    <property type="evidence" value="ECO:0007669"/>
    <property type="project" value="InterPro"/>
</dbReference>
<dbReference type="Gene3D" id="1.10.8.60">
    <property type="match status" value="1"/>
</dbReference>
<dbReference type="InterPro" id="IPR003593">
    <property type="entry name" value="AAA+_ATPase"/>
</dbReference>
<sequence length="223" mass="24065">KVRFGDVAGLKAAKKAITRCVVWPRTHAAAMRRFKIEAPSGVLLHGPPGVGKTMLVRAAATEADATLFELTPANVVSAKMGESERVVASVFKAAMRHAPALIFIDEFDTLFPRRDTAEGKVGASLVTGLCVNFDDLGRWKKERRESDEHADRLGVVVLAACNRPKAVDRALLQYGRFDYEIAVALPDLDDRRELVENLAGDVADATDLDFVAGDTAGFSGADL</sequence>
<dbReference type="PANTHER" id="PTHR23077:SF117">
    <property type="entry name" value="AAA+ ATPASE DOMAIN-CONTAINING PROTEIN"/>
    <property type="match status" value="1"/>
</dbReference>
<evidence type="ECO:0000313" key="3">
    <source>
        <dbReference type="Proteomes" id="UP000002729"/>
    </source>
</evidence>
<dbReference type="InterPro" id="IPR027417">
    <property type="entry name" value="P-loop_NTPase"/>
</dbReference>
<dbReference type="GO" id="GO:0016887">
    <property type="term" value="F:ATP hydrolysis activity"/>
    <property type="evidence" value="ECO:0007669"/>
    <property type="project" value="InterPro"/>
</dbReference>
<evidence type="ECO:0000313" key="2">
    <source>
        <dbReference type="EMBL" id="EGB03860.1"/>
    </source>
</evidence>
<proteinExistence type="predicted"/>
<dbReference type="Gene3D" id="3.40.50.300">
    <property type="entry name" value="P-loop containing nucleotide triphosphate hydrolases"/>
    <property type="match status" value="1"/>
</dbReference>
<feature type="domain" description="AAA+ ATPase" evidence="1">
    <location>
        <begin position="38"/>
        <end position="187"/>
    </location>
</feature>
<dbReference type="AlphaFoldDB" id="F0YLZ3"/>
<dbReference type="KEGG" id="aaf:AURANDRAFT_12328"/>
<dbReference type="Pfam" id="PF00004">
    <property type="entry name" value="AAA"/>
    <property type="match status" value="1"/>
</dbReference>
<name>F0YLZ3_AURAN</name>
<dbReference type="InParanoid" id="F0YLZ3"/>
<dbReference type="eggNOG" id="KOG0730">
    <property type="taxonomic scope" value="Eukaryota"/>
</dbReference>
<feature type="non-terminal residue" evidence="2">
    <location>
        <position position="1"/>
    </location>
</feature>
<accession>F0YLZ3</accession>